<dbReference type="eggNOG" id="ENOG502T1E5">
    <property type="taxonomic scope" value="Eukaryota"/>
</dbReference>
<evidence type="ECO:0000313" key="2">
    <source>
        <dbReference type="EMBL" id="EEY53662.1"/>
    </source>
</evidence>
<evidence type="ECO:0000313" key="3">
    <source>
        <dbReference type="Proteomes" id="UP000006643"/>
    </source>
</evidence>
<reference evidence="3" key="1">
    <citation type="journal article" date="2009" name="Nature">
        <title>Genome sequence and analysis of the Irish potato famine pathogen Phytophthora infestans.</title>
        <authorList>
            <consortium name="The Broad Institute Genome Sequencing Platform"/>
            <person name="Haas B.J."/>
            <person name="Kamoun S."/>
            <person name="Zody M.C."/>
            <person name="Jiang R.H."/>
            <person name="Handsaker R.E."/>
            <person name="Cano L.M."/>
            <person name="Grabherr M."/>
            <person name="Kodira C.D."/>
            <person name="Raffaele S."/>
            <person name="Torto-Alalibo T."/>
            <person name="Bozkurt T.O."/>
            <person name="Ah-Fong A.M."/>
            <person name="Alvarado L."/>
            <person name="Anderson V.L."/>
            <person name="Armstrong M.R."/>
            <person name="Avrova A."/>
            <person name="Baxter L."/>
            <person name="Beynon J."/>
            <person name="Boevink P.C."/>
            <person name="Bollmann S.R."/>
            <person name="Bos J.I."/>
            <person name="Bulone V."/>
            <person name="Cai G."/>
            <person name="Cakir C."/>
            <person name="Carrington J.C."/>
            <person name="Chawner M."/>
            <person name="Conti L."/>
            <person name="Costanzo S."/>
            <person name="Ewan R."/>
            <person name="Fahlgren N."/>
            <person name="Fischbach M.A."/>
            <person name="Fugelstad J."/>
            <person name="Gilroy E.M."/>
            <person name="Gnerre S."/>
            <person name="Green P.J."/>
            <person name="Grenville-Briggs L.J."/>
            <person name="Griffith J."/>
            <person name="Grunwald N.J."/>
            <person name="Horn K."/>
            <person name="Horner N.R."/>
            <person name="Hu C.H."/>
            <person name="Huitema E."/>
            <person name="Jeong D.H."/>
            <person name="Jones A.M."/>
            <person name="Jones J.D."/>
            <person name="Jones R.W."/>
            <person name="Karlsson E.K."/>
            <person name="Kunjeti S.G."/>
            <person name="Lamour K."/>
            <person name="Liu Z."/>
            <person name="Ma L."/>
            <person name="Maclean D."/>
            <person name="Chibucos M.C."/>
            <person name="McDonald H."/>
            <person name="McWalters J."/>
            <person name="Meijer H.J."/>
            <person name="Morgan W."/>
            <person name="Morris P.F."/>
            <person name="Munro C.A."/>
            <person name="O'Neill K."/>
            <person name="Ospina-Giraldo M."/>
            <person name="Pinzon A."/>
            <person name="Pritchard L."/>
            <person name="Ramsahoye B."/>
            <person name="Ren Q."/>
            <person name="Restrepo S."/>
            <person name="Roy S."/>
            <person name="Sadanandom A."/>
            <person name="Savidor A."/>
            <person name="Schornack S."/>
            <person name="Schwartz D.C."/>
            <person name="Schumann U.D."/>
            <person name="Schwessinger B."/>
            <person name="Seyer L."/>
            <person name="Sharpe T."/>
            <person name="Silvar C."/>
            <person name="Song J."/>
            <person name="Studholme D.J."/>
            <person name="Sykes S."/>
            <person name="Thines M."/>
            <person name="van de Vondervoort P.J."/>
            <person name="Phuntumart V."/>
            <person name="Wawra S."/>
            <person name="Weide R."/>
            <person name="Win J."/>
            <person name="Young C."/>
            <person name="Zhou S."/>
            <person name="Fry W."/>
            <person name="Meyers B.C."/>
            <person name="van West P."/>
            <person name="Ristaino J."/>
            <person name="Govers F."/>
            <person name="Birch P.R."/>
            <person name="Whisson S.C."/>
            <person name="Judelson H.S."/>
            <person name="Nusbaum C."/>
        </authorList>
    </citation>
    <scope>NUCLEOTIDE SEQUENCE [LARGE SCALE GENOMIC DNA]</scope>
    <source>
        <strain evidence="3">T30-4</strain>
    </source>
</reference>
<feature type="domain" description="Ty3 transposon capsid-like protein" evidence="1">
    <location>
        <begin position="14"/>
        <end position="160"/>
    </location>
</feature>
<accession>D0P4W4</accession>
<proteinExistence type="predicted"/>
<evidence type="ECO:0000259" key="1">
    <source>
        <dbReference type="Pfam" id="PF19259"/>
    </source>
</evidence>
<dbReference type="InterPro" id="IPR045358">
    <property type="entry name" value="Ty3_capsid"/>
</dbReference>
<sequence>GGRHQYGGSLGESLELFLDQARLFFEAKNIAYTHDDNRKRVLAIMVSNLTGQAAAWYVTQEHEIVDITALAAALRREFIPPDLQERLRDSRYQLKQRECRDLAEYVTKYRQLISRVKDMGELDKILLFTRGLVSQTRAEVVYRRCSTVHQAINVAMEYARAHPIQCAWTSRVFPIGSSTNPGHE</sequence>
<dbReference type="GeneID" id="9472866"/>
<gene>
    <name evidence="2" type="ORF">PITG_22045</name>
</gene>
<dbReference type="OrthoDB" id="167658at2759"/>
<dbReference type="VEuPathDB" id="FungiDB:PITG_22045"/>
<keyword evidence="3" id="KW-1185">Reference proteome</keyword>
<name>D0P4W4_PHYIT</name>
<dbReference type="AlphaFoldDB" id="D0P4W4"/>
<feature type="non-terminal residue" evidence="2">
    <location>
        <position position="1"/>
    </location>
</feature>
<dbReference type="OMA" id="NIDYTHE"/>
<dbReference type="HOGENOM" id="CLU_1471970_0_0_1"/>
<protein>
    <recommendedName>
        <fullName evidence="1">Ty3 transposon capsid-like protein domain-containing protein</fullName>
    </recommendedName>
</protein>
<dbReference type="KEGG" id="pif:PITG_22045"/>
<dbReference type="RefSeq" id="XP_002894734.1">
    <property type="nucleotide sequence ID" value="XM_002894688.1"/>
</dbReference>
<dbReference type="EMBL" id="DS029094">
    <property type="protein sequence ID" value="EEY53662.1"/>
    <property type="molecule type" value="Genomic_DNA"/>
</dbReference>
<dbReference type="Proteomes" id="UP000006643">
    <property type="component" value="Unassembled WGS sequence"/>
</dbReference>
<organism evidence="2 3">
    <name type="scientific">Phytophthora infestans (strain T30-4)</name>
    <name type="common">Potato late blight agent</name>
    <dbReference type="NCBI Taxonomy" id="403677"/>
    <lineage>
        <taxon>Eukaryota</taxon>
        <taxon>Sar</taxon>
        <taxon>Stramenopiles</taxon>
        <taxon>Oomycota</taxon>
        <taxon>Peronosporomycetes</taxon>
        <taxon>Peronosporales</taxon>
        <taxon>Peronosporaceae</taxon>
        <taxon>Phytophthora</taxon>
    </lineage>
</organism>
<dbReference type="InParanoid" id="D0P4W4"/>
<dbReference type="Pfam" id="PF19259">
    <property type="entry name" value="Ty3_capsid"/>
    <property type="match status" value="1"/>
</dbReference>